<dbReference type="SUPFAM" id="SSF74650">
    <property type="entry name" value="Galactose mutarotase-like"/>
    <property type="match status" value="1"/>
</dbReference>
<accession>A0ABW0R1W8</accession>
<dbReference type="InterPro" id="IPR011013">
    <property type="entry name" value="Gal_mutarotase_sf_dom"/>
</dbReference>
<organism evidence="1 2">
    <name type="scientific">Cohnella yongneupensis</name>
    <dbReference type="NCBI Taxonomy" id="425006"/>
    <lineage>
        <taxon>Bacteria</taxon>
        <taxon>Bacillati</taxon>
        <taxon>Bacillota</taxon>
        <taxon>Bacilli</taxon>
        <taxon>Bacillales</taxon>
        <taxon>Paenibacillaceae</taxon>
        <taxon>Cohnella</taxon>
    </lineage>
</organism>
<proteinExistence type="predicted"/>
<evidence type="ECO:0000313" key="1">
    <source>
        <dbReference type="EMBL" id="MFC5530708.1"/>
    </source>
</evidence>
<protein>
    <submittedName>
        <fullName evidence="1">DUF4432 family protein</fullName>
    </submittedName>
</protein>
<dbReference type="InterPro" id="IPR014718">
    <property type="entry name" value="GH-type_carb-bd"/>
</dbReference>
<reference evidence="2" key="1">
    <citation type="journal article" date="2019" name="Int. J. Syst. Evol. Microbiol.">
        <title>The Global Catalogue of Microorganisms (GCM) 10K type strain sequencing project: providing services to taxonomists for standard genome sequencing and annotation.</title>
        <authorList>
            <consortium name="The Broad Institute Genomics Platform"/>
            <consortium name="The Broad Institute Genome Sequencing Center for Infectious Disease"/>
            <person name="Wu L."/>
            <person name="Ma J."/>
        </authorList>
    </citation>
    <scope>NUCLEOTIDE SEQUENCE [LARGE SCALE GENOMIC DNA]</scope>
    <source>
        <strain evidence="2">CGMCC 1.18578</strain>
    </source>
</reference>
<dbReference type="EMBL" id="JBHSNC010000045">
    <property type="protein sequence ID" value="MFC5530708.1"/>
    <property type="molecule type" value="Genomic_DNA"/>
</dbReference>
<dbReference type="RefSeq" id="WP_378112650.1">
    <property type="nucleotide sequence ID" value="NZ_JBHSNC010000045.1"/>
</dbReference>
<name>A0ABW0R1W8_9BACL</name>
<gene>
    <name evidence="1" type="ORF">ACFPQ4_14830</name>
</gene>
<evidence type="ECO:0000313" key="2">
    <source>
        <dbReference type="Proteomes" id="UP001596108"/>
    </source>
</evidence>
<dbReference type="Gene3D" id="2.70.98.10">
    <property type="match status" value="1"/>
</dbReference>
<dbReference type="Pfam" id="PF14486">
    <property type="entry name" value="DUF4432"/>
    <property type="match status" value="2"/>
</dbReference>
<comment type="caution">
    <text evidence="1">The sequence shown here is derived from an EMBL/GenBank/DDBJ whole genome shotgun (WGS) entry which is preliminary data.</text>
</comment>
<dbReference type="Proteomes" id="UP001596108">
    <property type="component" value="Unassembled WGS sequence"/>
</dbReference>
<dbReference type="InterPro" id="IPR027839">
    <property type="entry name" value="DUF4432"/>
</dbReference>
<keyword evidence="2" id="KW-1185">Reference proteome</keyword>
<sequence length="351" mass="39434">MNKYRPQRNYGCRIHDQYSYFGMRAIVLENDLVRISLLLDKGTEIYEFVYKPLDLDLMWLTANGVQNPNEYLSTSADPIAAFIDYYPGGWQEVFPNGGPTSAYLGAQFGQHGEVAHMPWDYEIVEDSEQRISVRFIVRTKKVPFRLSKVLSLSKGSATLSIEEELTNLSGEPLHYMWGQHLVFGKPFLDEQCRIEMPDRVEILTEAPDAAAVPGGRVERASAKYAWPYATGISSGDNVDLSALPPVGTPTDIVYLTNFPPCAWYRVSNPTLGAAVKVEWDADKLPYLWYWQEFGATKGYPWYGRHYNIGLEPFSSYPTHGLEAAIRNGSAAAIGPFETQSFRMAVTPGKSE</sequence>